<dbReference type="EMBL" id="CATNWA010014369">
    <property type="protein sequence ID" value="CAI9571010.1"/>
    <property type="molecule type" value="Genomic_DNA"/>
</dbReference>
<evidence type="ECO:0000256" key="1">
    <source>
        <dbReference type="SAM" id="MobiDB-lite"/>
    </source>
</evidence>
<protein>
    <submittedName>
        <fullName evidence="2">Uncharacterized protein</fullName>
    </submittedName>
</protein>
<gene>
    <name evidence="2" type="ORF">SPARVUS_LOCUS7178537</name>
</gene>
<reference evidence="2" key="1">
    <citation type="submission" date="2023-05" db="EMBL/GenBank/DDBJ databases">
        <authorList>
            <person name="Stuckert A."/>
        </authorList>
    </citation>
    <scope>NUCLEOTIDE SEQUENCE</scope>
</reference>
<sequence>MRRRFPPGGPNERLRGHGPCSNEESRFGGPMASFTGHSASSKCGGPVICQPPMDKMEPTSSCEET</sequence>
<evidence type="ECO:0000313" key="3">
    <source>
        <dbReference type="Proteomes" id="UP001162483"/>
    </source>
</evidence>
<organism evidence="2 3">
    <name type="scientific">Staurois parvus</name>
    <dbReference type="NCBI Taxonomy" id="386267"/>
    <lineage>
        <taxon>Eukaryota</taxon>
        <taxon>Metazoa</taxon>
        <taxon>Chordata</taxon>
        <taxon>Craniata</taxon>
        <taxon>Vertebrata</taxon>
        <taxon>Euteleostomi</taxon>
        <taxon>Amphibia</taxon>
        <taxon>Batrachia</taxon>
        <taxon>Anura</taxon>
        <taxon>Neobatrachia</taxon>
        <taxon>Ranoidea</taxon>
        <taxon>Ranidae</taxon>
        <taxon>Staurois</taxon>
    </lineage>
</organism>
<feature type="region of interest" description="Disordered" evidence="1">
    <location>
        <begin position="1"/>
        <end position="65"/>
    </location>
</feature>
<dbReference type="Proteomes" id="UP001162483">
    <property type="component" value="Unassembled WGS sequence"/>
</dbReference>
<comment type="caution">
    <text evidence="2">The sequence shown here is derived from an EMBL/GenBank/DDBJ whole genome shotgun (WGS) entry which is preliminary data.</text>
</comment>
<name>A0ABN9DEH3_9NEOB</name>
<accession>A0ABN9DEH3</accession>
<proteinExistence type="predicted"/>
<keyword evidence="3" id="KW-1185">Reference proteome</keyword>
<evidence type="ECO:0000313" key="2">
    <source>
        <dbReference type="EMBL" id="CAI9571010.1"/>
    </source>
</evidence>